<evidence type="ECO:0000313" key="2">
    <source>
        <dbReference type="EMBL" id="ANY65250.1"/>
    </source>
</evidence>
<reference evidence="2" key="1">
    <citation type="submission" date="2016-08" db="EMBL/GenBank/DDBJ databases">
        <title>Complete Genome Seqeunce of Paenibacillus sp. BIHB 4019 from tea rhizoplane.</title>
        <authorList>
            <person name="Thakur R."/>
            <person name="Swarnkar M.K."/>
            <person name="Gulati A."/>
        </authorList>
    </citation>
    <scope>NUCLEOTIDE SEQUENCE [LARGE SCALE GENOMIC DNA]</scope>
    <source>
        <strain evidence="2">BIHB4019</strain>
    </source>
</reference>
<dbReference type="InterPro" id="IPR041394">
    <property type="entry name" value="HEPN_Cthe2314"/>
</dbReference>
<dbReference type="AlphaFoldDB" id="A0A1B2DC03"/>
<protein>
    <recommendedName>
        <fullName evidence="1">Cthe-2314-like HEPN domain-containing protein</fullName>
    </recommendedName>
</protein>
<dbReference type="Pfam" id="PF18730">
    <property type="entry name" value="HEPN_Cthe2314"/>
    <property type="match status" value="1"/>
</dbReference>
<dbReference type="EMBL" id="CP016808">
    <property type="protein sequence ID" value="ANY65250.1"/>
    <property type="molecule type" value="Genomic_DNA"/>
</dbReference>
<feature type="domain" description="Cthe-2314-like HEPN" evidence="1">
    <location>
        <begin position="51"/>
        <end position="228"/>
    </location>
</feature>
<gene>
    <name evidence="2" type="ORF">BBD42_01220</name>
</gene>
<organism evidence="2">
    <name type="scientific">Paenibacillus sp. BIHB 4019</name>
    <dbReference type="NCBI Taxonomy" id="1870819"/>
    <lineage>
        <taxon>Bacteria</taxon>
        <taxon>Bacillati</taxon>
        <taxon>Bacillota</taxon>
        <taxon>Bacilli</taxon>
        <taxon>Bacillales</taxon>
        <taxon>Paenibacillaceae</taxon>
        <taxon>Paenibacillus</taxon>
    </lineage>
</organism>
<sequence>MLRFLFDEPERALEGRHGETVRLMEQFISQLQGKVEAGKDVDHKLRTYEIWTRGLISSLNELEQSHYATIRFKQKIKSSSVSQMQADEYLMYQRYVYFDKNAFIRVFALLDKIGILLNDLLAMKTERIKPHFSYFTVLRNMRDRGVHRTLTGGLDEVKSLTQEPMARLRKRRNAEIHYMNSEMLDDLVQSHKGYGLEVKLENIMAQSQDLAAGVAMVTDTLYLTFQYACGYIRKR</sequence>
<name>A0A1B2DC03_9BACL</name>
<dbReference type="RefSeq" id="WP_099516658.1">
    <property type="nucleotide sequence ID" value="NZ_CP016808.1"/>
</dbReference>
<evidence type="ECO:0000259" key="1">
    <source>
        <dbReference type="Pfam" id="PF18730"/>
    </source>
</evidence>
<accession>A0A1B2DC03</accession>
<proteinExistence type="predicted"/>